<dbReference type="EMBL" id="CP070496">
    <property type="protein sequence ID" value="QSB05496.1"/>
    <property type="molecule type" value="Genomic_DNA"/>
</dbReference>
<comment type="cofactor">
    <cofactor evidence="1 6">
        <name>FAD</name>
        <dbReference type="ChEBI" id="CHEBI:57692"/>
    </cofactor>
</comment>
<dbReference type="Proteomes" id="UP000662939">
    <property type="component" value="Chromosome"/>
</dbReference>
<evidence type="ECO:0000256" key="4">
    <source>
        <dbReference type="ARBA" id="ARBA00022827"/>
    </source>
</evidence>
<sequence>MDFRLTPDQRDFAAAVRDFVNKEVRPVSEQNYENHTFPTDLVRKLGELGVFGVTLPEEYGGAGGDMMLLGLAIEEIAKVDSSLAVTVEAGVTLGAEGIYHFGTDDQRKKWLPRIATQPGLVAFGLTEPEGGSDAGATKTRARVENGEWVIDGAKCFITNSGTDLTELIIVTAVTGERPDGRPEISAIVVPKGTPGLTVGKPYSKVGWNSSDTRPLFFDNCRVPEENLLGPRGKGFAQFLQLLDNGRIMLAALSAGMAQGCVDEALAYAKTRKAFGRYIGENQAIQFQLADMKLRAYTARLAWRDAAERAIAGKPYKDEAAMCKLHASDAAVENARAATQIFGGYGFMNETLVARHWRDSKILEIGEGTNEVQRMLIARGMGLK</sequence>
<feature type="domain" description="Acyl-CoA dehydrogenase/oxidase N-terminal" evidence="9">
    <location>
        <begin position="6"/>
        <end position="116"/>
    </location>
</feature>
<dbReference type="SUPFAM" id="SSF56645">
    <property type="entry name" value="Acyl-CoA dehydrogenase NM domain-like"/>
    <property type="match status" value="1"/>
</dbReference>
<feature type="domain" description="Acyl-CoA dehydrogenase/oxidase C-terminal" evidence="7">
    <location>
        <begin position="232"/>
        <end position="380"/>
    </location>
</feature>
<dbReference type="PROSITE" id="PS00073">
    <property type="entry name" value="ACYL_COA_DH_2"/>
    <property type="match status" value="1"/>
</dbReference>
<gene>
    <name evidence="10" type="ORF">JQS30_00695</name>
</gene>
<evidence type="ECO:0000313" key="10">
    <source>
        <dbReference type="EMBL" id="QSB05496.1"/>
    </source>
</evidence>
<dbReference type="FunFam" id="1.20.140.10:FF:000001">
    <property type="entry name" value="Acyl-CoA dehydrogenase"/>
    <property type="match status" value="1"/>
</dbReference>
<dbReference type="RefSeq" id="WP_213171504.1">
    <property type="nucleotide sequence ID" value="NZ_CP070496.1"/>
</dbReference>
<evidence type="ECO:0000256" key="3">
    <source>
        <dbReference type="ARBA" id="ARBA00022630"/>
    </source>
</evidence>
<name>A0A895XSG9_9ACTN</name>
<dbReference type="FunFam" id="2.40.110.10:FF:000009">
    <property type="entry name" value="Acyl-CoA dehydrogenase"/>
    <property type="match status" value="1"/>
</dbReference>
<evidence type="ECO:0000259" key="7">
    <source>
        <dbReference type="Pfam" id="PF00441"/>
    </source>
</evidence>
<dbReference type="Gene3D" id="2.40.110.10">
    <property type="entry name" value="Butyryl-CoA Dehydrogenase, subunit A, domain 2"/>
    <property type="match status" value="1"/>
</dbReference>
<dbReference type="InterPro" id="IPR036250">
    <property type="entry name" value="AcylCo_DH-like_C"/>
</dbReference>
<organism evidence="10 11">
    <name type="scientific">Natronoglycomyces albus</name>
    <dbReference type="NCBI Taxonomy" id="2811108"/>
    <lineage>
        <taxon>Bacteria</taxon>
        <taxon>Bacillati</taxon>
        <taxon>Actinomycetota</taxon>
        <taxon>Actinomycetes</taxon>
        <taxon>Glycomycetales</taxon>
        <taxon>Glycomycetaceae</taxon>
        <taxon>Natronoglycomyces</taxon>
    </lineage>
</organism>
<dbReference type="InterPro" id="IPR013786">
    <property type="entry name" value="AcylCoA_DH/ox_N"/>
</dbReference>
<evidence type="ECO:0000259" key="8">
    <source>
        <dbReference type="Pfam" id="PF02770"/>
    </source>
</evidence>
<reference evidence="10" key="1">
    <citation type="submission" date="2021-02" db="EMBL/GenBank/DDBJ databases">
        <title>Natronoglycomyces albus gen. nov., sp. nov, a haloalkaliphilic actinobacterium from a soda solonchak soil.</title>
        <authorList>
            <person name="Sorokin D.Y."/>
            <person name="Khijniak T.V."/>
            <person name="Zakharycheva A.P."/>
            <person name="Boueva O.V."/>
            <person name="Ariskina E.V."/>
            <person name="Hahnke R.L."/>
            <person name="Bunk B."/>
            <person name="Sproer C."/>
            <person name="Schumann P."/>
            <person name="Evtushenko L.I."/>
            <person name="Kublanov I.V."/>
        </authorList>
    </citation>
    <scope>NUCLEOTIDE SEQUENCE</scope>
    <source>
        <strain evidence="10">DSM 106290</strain>
    </source>
</reference>
<dbReference type="InterPro" id="IPR037069">
    <property type="entry name" value="AcylCoA_DH/ox_N_sf"/>
</dbReference>
<keyword evidence="11" id="KW-1185">Reference proteome</keyword>
<dbReference type="Gene3D" id="1.10.540.10">
    <property type="entry name" value="Acyl-CoA dehydrogenase/oxidase, N-terminal domain"/>
    <property type="match status" value="1"/>
</dbReference>
<dbReference type="Pfam" id="PF02771">
    <property type="entry name" value="Acyl-CoA_dh_N"/>
    <property type="match status" value="1"/>
</dbReference>
<feature type="domain" description="Acyl-CoA oxidase/dehydrogenase middle" evidence="8">
    <location>
        <begin position="122"/>
        <end position="220"/>
    </location>
</feature>
<dbReference type="InterPro" id="IPR006089">
    <property type="entry name" value="Acyl-CoA_DH_CS"/>
</dbReference>
<accession>A0A895XSG9</accession>
<dbReference type="InterPro" id="IPR046373">
    <property type="entry name" value="Acyl-CoA_Oxase/DH_mid-dom_sf"/>
</dbReference>
<dbReference type="PANTHER" id="PTHR43884">
    <property type="entry name" value="ACYL-COA DEHYDROGENASE"/>
    <property type="match status" value="1"/>
</dbReference>
<dbReference type="Pfam" id="PF00441">
    <property type="entry name" value="Acyl-CoA_dh_1"/>
    <property type="match status" value="1"/>
</dbReference>
<keyword evidence="5 6" id="KW-0560">Oxidoreductase</keyword>
<comment type="similarity">
    <text evidence="2 6">Belongs to the acyl-CoA dehydrogenase family.</text>
</comment>
<evidence type="ECO:0000259" key="9">
    <source>
        <dbReference type="Pfam" id="PF02771"/>
    </source>
</evidence>
<dbReference type="InterPro" id="IPR009100">
    <property type="entry name" value="AcylCoA_DH/oxidase_NM_dom_sf"/>
</dbReference>
<dbReference type="PROSITE" id="PS00072">
    <property type="entry name" value="ACYL_COA_DH_1"/>
    <property type="match status" value="1"/>
</dbReference>
<dbReference type="PIRSF" id="PIRSF016578">
    <property type="entry name" value="HsaA"/>
    <property type="match status" value="1"/>
</dbReference>
<dbReference type="InterPro" id="IPR006091">
    <property type="entry name" value="Acyl-CoA_Oxase/DH_mid-dom"/>
</dbReference>
<dbReference type="Gene3D" id="1.20.140.10">
    <property type="entry name" value="Butyryl-CoA Dehydrogenase, subunit A, domain 3"/>
    <property type="match status" value="1"/>
</dbReference>
<dbReference type="GO" id="GO:0050660">
    <property type="term" value="F:flavin adenine dinucleotide binding"/>
    <property type="evidence" value="ECO:0007669"/>
    <property type="project" value="InterPro"/>
</dbReference>
<keyword evidence="3 6" id="KW-0285">Flavoprotein</keyword>
<proteinExistence type="inferred from homology"/>
<evidence type="ECO:0000256" key="1">
    <source>
        <dbReference type="ARBA" id="ARBA00001974"/>
    </source>
</evidence>
<dbReference type="PANTHER" id="PTHR43884:SF12">
    <property type="entry name" value="ISOVALERYL-COA DEHYDROGENASE, MITOCHONDRIAL-RELATED"/>
    <property type="match status" value="1"/>
</dbReference>
<evidence type="ECO:0000256" key="6">
    <source>
        <dbReference type="RuleBase" id="RU362125"/>
    </source>
</evidence>
<dbReference type="SUPFAM" id="SSF47203">
    <property type="entry name" value="Acyl-CoA dehydrogenase C-terminal domain-like"/>
    <property type="match status" value="1"/>
</dbReference>
<evidence type="ECO:0000313" key="11">
    <source>
        <dbReference type="Proteomes" id="UP000662939"/>
    </source>
</evidence>
<dbReference type="GO" id="GO:0003995">
    <property type="term" value="F:acyl-CoA dehydrogenase activity"/>
    <property type="evidence" value="ECO:0007669"/>
    <property type="project" value="InterPro"/>
</dbReference>
<keyword evidence="4 6" id="KW-0274">FAD</keyword>
<protein>
    <submittedName>
        <fullName evidence="10">Acyl-CoA dehydrogenase family protein</fullName>
    </submittedName>
</protein>
<dbReference type="FunFam" id="1.10.540.10:FF:000002">
    <property type="entry name" value="Acyl-CoA dehydrogenase FadE19"/>
    <property type="match status" value="1"/>
</dbReference>
<evidence type="ECO:0000256" key="2">
    <source>
        <dbReference type="ARBA" id="ARBA00009347"/>
    </source>
</evidence>
<dbReference type="AlphaFoldDB" id="A0A895XSG9"/>
<dbReference type="Pfam" id="PF02770">
    <property type="entry name" value="Acyl-CoA_dh_M"/>
    <property type="match status" value="1"/>
</dbReference>
<dbReference type="InterPro" id="IPR009075">
    <property type="entry name" value="AcylCo_DH/oxidase_C"/>
</dbReference>
<evidence type="ECO:0000256" key="5">
    <source>
        <dbReference type="ARBA" id="ARBA00023002"/>
    </source>
</evidence>
<dbReference type="KEGG" id="nav:JQS30_00695"/>